<dbReference type="GO" id="GO:0019706">
    <property type="term" value="F:protein-cysteine S-palmitoyltransferase activity"/>
    <property type="evidence" value="ECO:0007669"/>
    <property type="project" value="UniProtKB-EC"/>
</dbReference>
<evidence type="ECO:0000256" key="1">
    <source>
        <dbReference type="ARBA" id="ARBA00004141"/>
    </source>
</evidence>
<protein>
    <recommendedName>
        <fullName evidence="7">Palmitoyltransferase</fullName>
        <ecNumber evidence="7">2.3.1.225</ecNumber>
    </recommendedName>
</protein>
<reference evidence="9 10" key="1">
    <citation type="journal article" date="2008" name="Nature">
        <title>The Trichoplax genome and the nature of placozoans.</title>
        <authorList>
            <person name="Srivastava M."/>
            <person name="Begovic E."/>
            <person name="Chapman J."/>
            <person name="Putnam N.H."/>
            <person name="Hellsten U."/>
            <person name="Kawashima T."/>
            <person name="Kuo A."/>
            <person name="Mitros T."/>
            <person name="Salamov A."/>
            <person name="Carpenter M.L."/>
            <person name="Signorovitch A.Y."/>
            <person name="Moreno M.A."/>
            <person name="Kamm K."/>
            <person name="Grimwood J."/>
            <person name="Schmutz J."/>
            <person name="Shapiro H."/>
            <person name="Grigoriev I.V."/>
            <person name="Buss L.W."/>
            <person name="Schierwater B."/>
            <person name="Dellaporta S.L."/>
            <person name="Rokhsar D.S."/>
        </authorList>
    </citation>
    <scope>NUCLEOTIDE SEQUENCE [LARGE SCALE GENOMIC DNA]</scope>
    <source>
        <strain evidence="9 10">Grell-BS-1999</strain>
    </source>
</reference>
<evidence type="ECO:0000313" key="9">
    <source>
        <dbReference type="EMBL" id="EDV20046.1"/>
    </source>
</evidence>
<comment type="similarity">
    <text evidence="7">Belongs to the DHHC palmitoyltransferase family.</text>
</comment>
<feature type="transmembrane region" description="Helical" evidence="7">
    <location>
        <begin position="40"/>
        <end position="65"/>
    </location>
</feature>
<sequence>MLRQIKFLHYVLKSFLYNSFNSSLTLIETAFQPTLFCFDILIRILGPLFVVLVIGLTTVVVVLYYRLLVPRILTYGFIRSSCHLLYAHWLLVNICHQYYRAVCTEPGYPDEVIDIIVYLYLYKKLCSYQGIVAKPPRTHHCRICRRCIMKMDHHCPWVNNCVGRNNHRYFILFCVYMFLGTLYVSLSGYDLFLDQLYLQVYRSKLNLASEYETDQSSALFLGILCATVAFILLLFTGWHCFLISTNQTTIETYANKKKKKLLKKKGKRFRNKYDRGFVSNWRSVLGISRNDSFALLLWPKALPPIRDDYRTDYSNKLNGNFIVETVRSV</sequence>
<feature type="domain" description="Palmitoyltransferase DHHC" evidence="8">
    <location>
        <begin position="124"/>
        <end position="255"/>
    </location>
</feature>
<dbReference type="GO" id="GO:0016409">
    <property type="term" value="F:palmitoyltransferase activity"/>
    <property type="evidence" value="ECO:0000318"/>
    <property type="project" value="GO_Central"/>
</dbReference>
<keyword evidence="5 7" id="KW-0472">Membrane</keyword>
<dbReference type="eggNOG" id="KOG1313">
    <property type="taxonomic scope" value="Eukaryota"/>
</dbReference>
<dbReference type="HOGENOM" id="CLU_054274_0_0_1"/>
<keyword evidence="4 7" id="KW-1133">Transmembrane helix</keyword>
<dbReference type="AlphaFoldDB" id="B3SB52"/>
<comment type="catalytic activity">
    <reaction evidence="7">
        <text>L-cysteinyl-[protein] + hexadecanoyl-CoA = S-hexadecanoyl-L-cysteinyl-[protein] + CoA</text>
        <dbReference type="Rhea" id="RHEA:36683"/>
        <dbReference type="Rhea" id="RHEA-COMP:10131"/>
        <dbReference type="Rhea" id="RHEA-COMP:11032"/>
        <dbReference type="ChEBI" id="CHEBI:29950"/>
        <dbReference type="ChEBI" id="CHEBI:57287"/>
        <dbReference type="ChEBI" id="CHEBI:57379"/>
        <dbReference type="ChEBI" id="CHEBI:74151"/>
        <dbReference type="EC" id="2.3.1.225"/>
    </reaction>
</comment>
<evidence type="ECO:0000256" key="2">
    <source>
        <dbReference type="ARBA" id="ARBA00022679"/>
    </source>
</evidence>
<dbReference type="STRING" id="10228.B3SB52"/>
<dbReference type="InParanoid" id="B3SB52"/>
<dbReference type="GO" id="GO:0016020">
    <property type="term" value="C:membrane"/>
    <property type="evidence" value="ECO:0007669"/>
    <property type="project" value="UniProtKB-SubCell"/>
</dbReference>
<feature type="transmembrane region" description="Helical" evidence="7">
    <location>
        <begin position="169"/>
        <end position="189"/>
    </location>
</feature>
<dbReference type="PROSITE" id="PS50216">
    <property type="entry name" value="DHHC"/>
    <property type="match status" value="1"/>
</dbReference>
<evidence type="ECO:0000256" key="4">
    <source>
        <dbReference type="ARBA" id="ARBA00022989"/>
    </source>
</evidence>
<dbReference type="InterPro" id="IPR039859">
    <property type="entry name" value="PFA4/ZDH16/20/ERF2-like"/>
</dbReference>
<keyword evidence="10" id="KW-1185">Reference proteome</keyword>
<evidence type="ECO:0000313" key="10">
    <source>
        <dbReference type="Proteomes" id="UP000009022"/>
    </source>
</evidence>
<evidence type="ECO:0000259" key="8">
    <source>
        <dbReference type="Pfam" id="PF01529"/>
    </source>
</evidence>
<name>B3SB52_TRIAD</name>
<dbReference type="OMA" id="DGIVWDC"/>
<evidence type="ECO:0000256" key="7">
    <source>
        <dbReference type="RuleBase" id="RU079119"/>
    </source>
</evidence>
<evidence type="ECO:0000256" key="5">
    <source>
        <dbReference type="ARBA" id="ARBA00023136"/>
    </source>
</evidence>
<keyword evidence="6 7" id="KW-0012">Acyltransferase</keyword>
<organism evidence="9 10">
    <name type="scientific">Trichoplax adhaerens</name>
    <name type="common">Trichoplax reptans</name>
    <dbReference type="NCBI Taxonomy" id="10228"/>
    <lineage>
        <taxon>Eukaryota</taxon>
        <taxon>Metazoa</taxon>
        <taxon>Placozoa</taxon>
        <taxon>Uniplacotomia</taxon>
        <taxon>Trichoplacea</taxon>
        <taxon>Trichoplacidae</taxon>
        <taxon>Trichoplax</taxon>
    </lineage>
</organism>
<dbReference type="Proteomes" id="UP000009022">
    <property type="component" value="Unassembled WGS sequence"/>
</dbReference>
<keyword evidence="3 7" id="KW-0812">Transmembrane</keyword>
<feature type="transmembrane region" description="Helical" evidence="7">
    <location>
        <begin position="218"/>
        <end position="241"/>
    </location>
</feature>
<comment type="domain">
    <text evidence="7">The DHHC domain is required for palmitoyltransferase activity.</text>
</comment>
<dbReference type="EC" id="2.3.1.225" evidence="7"/>
<evidence type="ECO:0000256" key="6">
    <source>
        <dbReference type="ARBA" id="ARBA00023315"/>
    </source>
</evidence>
<accession>B3SB52</accession>
<comment type="subcellular location">
    <subcellularLocation>
        <location evidence="1">Membrane</location>
        <topology evidence="1">Multi-pass membrane protein</topology>
    </subcellularLocation>
</comment>
<dbReference type="OrthoDB" id="331948at2759"/>
<evidence type="ECO:0000256" key="3">
    <source>
        <dbReference type="ARBA" id="ARBA00022692"/>
    </source>
</evidence>
<dbReference type="CTD" id="6758700"/>
<dbReference type="EMBL" id="DS985263">
    <property type="protein sequence ID" value="EDV20046.1"/>
    <property type="molecule type" value="Genomic_DNA"/>
</dbReference>
<dbReference type="PhylomeDB" id="B3SB52"/>
<dbReference type="KEGG" id="tad:TRIADDRAFT_38435"/>
<dbReference type="PANTHER" id="PTHR12246">
    <property type="entry name" value="PALMITOYLTRANSFERASE ZDHHC16"/>
    <property type="match status" value="1"/>
</dbReference>
<keyword evidence="2 7" id="KW-0808">Transferase</keyword>
<dbReference type="Pfam" id="PF01529">
    <property type="entry name" value="DHHC"/>
    <property type="match status" value="1"/>
</dbReference>
<dbReference type="GeneID" id="6758700"/>
<gene>
    <name evidence="9" type="ORF">TRIADDRAFT_38435</name>
</gene>
<dbReference type="InterPro" id="IPR001594">
    <property type="entry name" value="Palmitoyltrfase_DHHC"/>
</dbReference>
<dbReference type="RefSeq" id="XP_002117430.1">
    <property type="nucleotide sequence ID" value="XM_002117394.1"/>
</dbReference>
<proteinExistence type="inferred from homology"/>
<dbReference type="GO" id="GO:0005794">
    <property type="term" value="C:Golgi apparatus"/>
    <property type="evidence" value="ECO:0000318"/>
    <property type="project" value="GO_Central"/>
</dbReference>